<dbReference type="Proteomes" id="UP000265520">
    <property type="component" value="Unassembled WGS sequence"/>
</dbReference>
<accession>A0A392UUR8</accession>
<reference evidence="2 3" key="1">
    <citation type="journal article" date="2018" name="Front. Plant Sci.">
        <title>Red Clover (Trifolium pratense) and Zigzag Clover (T. medium) - A Picture of Genomic Similarities and Differences.</title>
        <authorList>
            <person name="Dluhosova J."/>
            <person name="Istvanek J."/>
            <person name="Nedelnik J."/>
            <person name="Repkova J."/>
        </authorList>
    </citation>
    <scope>NUCLEOTIDE SEQUENCE [LARGE SCALE GENOMIC DNA]</scope>
    <source>
        <strain evidence="3">cv. 10/8</strain>
        <tissue evidence="2">Leaf</tissue>
    </source>
</reference>
<evidence type="ECO:0000256" key="1">
    <source>
        <dbReference type="SAM" id="MobiDB-lite"/>
    </source>
</evidence>
<gene>
    <name evidence="2" type="ORF">A2U01_0099755</name>
</gene>
<name>A0A392UUR8_9FABA</name>
<proteinExistence type="predicted"/>
<evidence type="ECO:0000313" key="2">
    <source>
        <dbReference type="EMBL" id="MCI78485.1"/>
    </source>
</evidence>
<evidence type="ECO:0000313" key="3">
    <source>
        <dbReference type="Proteomes" id="UP000265520"/>
    </source>
</evidence>
<protein>
    <submittedName>
        <fullName evidence="2">Uncharacterized protein</fullName>
    </submittedName>
</protein>
<keyword evidence="3" id="KW-1185">Reference proteome</keyword>
<feature type="region of interest" description="Disordered" evidence="1">
    <location>
        <begin position="1"/>
        <end position="29"/>
    </location>
</feature>
<comment type="caution">
    <text evidence="2">The sequence shown here is derived from an EMBL/GenBank/DDBJ whole genome shotgun (WGS) entry which is preliminary data.</text>
</comment>
<sequence>MPQGRLSSVLDFTPEEKDPPQKAEMTPTK</sequence>
<organism evidence="2 3">
    <name type="scientific">Trifolium medium</name>
    <dbReference type="NCBI Taxonomy" id="97028"/>
    <lineage>
        <taxon>Eukaryota</taxon>
        <taxon>Viridiplantae</taxon>
        <taxon>Streptophyta</taxon>
        <taxon>Embryophyta</taxon>
        <taxon>Tracheophyta</taxon>
        <taxon>Spermatophyta</taxon>
        <taxon>Magnoliopsida</taxon>
        <taxon>eudicotyledons</taxon>
        <taxon>Gunneridae</taxon>
        <taxon>Pentapetalae</taxon>
        <taxon>rosids</taxon>
        <taxon>fabids</taxon>
        <taxon>Fabales</taxon>
        <taxon>Fabaceae</taxon>
        <taxon>Papilionoideae</taxon>
        <taxon>50 kb inversion clade</taxon>
        <taxon>NPAAA clade</taxon>
        <taxon>Hologalegina</taxon>
        <taxon>IRL clade</taxon>
        <taxon>Trifolieae</taxon>
        <taxon>Trifolium</taxon>
    </lineage>
</organism>
<dbReference type="EMBL" id="LXQA010951818">
    <property type="protein sequence ID" value="MCI78485.1"/>
    <property type="molecule type" value="Genomic_DNA"/>
</dbReference>
<feature type="non-terminal residue" evidence="2">
    <location>
        <position position="29"/>
    </location>
</feature>
<dbReference type="AlphaFoldDB" id="A0A392UUR8"/>